<evidence type="ECO:0000259" key="3">
    <source>
        <dbReference type="Pfam" id="PF05448"/>
    </source>
</evidence>
<evidence type="ECO:0000256" key="2">
    <source>
        <dbReference type="PIRSR" id="PIRSR639069-2"/>
    </source>
</evidence>
<accession>A0A178IMC5</accession>
<dbReference type="PANTHER" id="PTHR40111">
    <property type="entry name" value="CEPHALOSPORIN-C DEACETYLASE"/>
    <property type="match status" value="1"/>
</dbReference>
<sequence>MPIFDKPLPELYLYQGRNPRPDDFDLYWEQALDELAATAPDPVLEPARDSPSRHAECFDLWFTGVGGARVYAKYLRPKNLRAGVRLPAVLRFHGYAMNSGGWTDKLAWPLEGFCHASMDCRGQGGRSQDPGGVWGTTLRGHIIRGLDDPNPHKLAYRQIFLDTVQLARVVMGFPEVDAGRLGAYGGSQGGGLALACAALEPRIQRVAPVHPFLCDYRRVWEMDLAKDAYEELRYWFRMFDPRHERVEEVFAKLGYIDCQHLASRIRGEVLMQTGLMDTVCPPSTQFAAYNKITSPKRVVIYPDYTHEQMPGDLDLMLDFMHGL</sequence>
<dbReference type="SUPFAM" id="SSF53474">
    <property type="entry name" value="alpha/beta-Hydrolases"/>
    <property type="match status" value="1"/>
</dbReference>
<proteinExistence type="predicted"/>
<dbReference type="EMBL" id="LRRQ01000042">
    <property type="protein sequence ID" value="OAM91053.1"/>
    <property type="molecule type" value="Genomic_DNA"/>
</dbReference>
<dbReference type="Pfam" id="PF05448">
    <property type="entry name" value="AXE1"/>
    <property type="match status" value="1"/>
</dbReference>
<dbReference type="InterPro" id="IPR029058">
    <property type="entry name" value="AB_hydrolase_fold"/>
</dbReference>
<gene>
    <name evidence="4" type="ORF">AW736_05335</name>
</gene>
<keyword evidence="5" id="KW-1185">Reference proteome</keyword>
<dbReference type="InterPro" id="IPR008391">
    <property type="entry name" value="AXE1_dom"/>
</dbReference>
<dbReference type="AlphaFoldDB" id="A0A178IMC5"/>
<dbReference type="STRING" id="1184151.AW736_05335"/>
<name>A0A178IMC5_9BACT</name>
<feature type="active site" description="Charge relay system" evidence="1">
    <location>
        <position position="277"/>
    </location>
</feature>
<dbReference type="InterPro" id="IPR039069">
    <property type="entry name" value="CE7"/>
</dbReference>
<dbReference type="GO" id="GO:0005976">
    <property type="term" value="P:polysaccharide metabolic process"/>
    <property type="evidence" value="ECO:0007669"/>
    <property type="project" value="TreeGrafter"/>
</dbReference>
<feature type="active site" description="Charge relay system" evidence="1">
    <location>
        <position position="306"/>
    </location>
</feature>
<organism evidence="4 5">
    <name type="scientific">Termitidicoccus mucosus</name>
    <dbReference type="NCBI Taxonomy" id="1184151"/>
    <lineage>
        <taxon>Bacteria</taxon>
        <taxon>Pseudomonadati</taxon>
        <taxon>Verrucomicrobiota</taxon>
        <taxon>Opitutia</taxon>
        <taxon>Opitutales</taxon>
        <taxon>Opitutaceae</taxon>
        <taxon>Termitidicoccus</taxon>
    </lineage>
</organism>
<dbReference type="Gene3D" id="3.40.50.1820">
    <property type="entry name" value="alpha/beta hydrolase"/>
    <property type="match status" value="1"/>
</dbReference>
<dbReference type="OrthoDB" id="9770528at2"/>
<dbReference type="Proteomes" id="UP000078486">
    <property type="component" value="Unassembled WGS sequence"/>
</dbReference>
<feature type="domain" description="Acetyl xylan esterase" evidence="3">
    <location>
        <begin position="1"/>
        <end position="311"/>
    </location>
</feature>
<evidence type="ECO:0000256" key="1">
    <source>
        <dbReference type="PIRSR" id="PIRSR639069-1"/>
    </source>
</evidence>
<reference evidence="4 5" key="1">
    <citation type="submission" date="2016-01" db="EMBL/GenBank/DDBJ databases">
        <title>High potential of lignocellulose degradation of a new Verrucomicrobia species.</title>
        <authorList>
            <person name="Wang Y."/>
            <person name="Shi Y."/>
            <person name="Qiu Z."/>
            <person name="Liu S."/>
            <person name="Yang H."/>
        </authorList>
    </citation>
    <scope>NUCLEOTIDE SEQUENCE [LARGE SCALE GENOMIC DNA]</scope>
    <source>
        <strain evidence="4 5">TSB47</strain>
    </source>
</reference>
<feature type="binding site" evidence="2">
    <location>
        <position position="95"/>
    </location>
    <ligand>
        <name>substrate</name>
    </ligand>
</feature>
<feature type="active site" description="Nucleophile" evidence="1">
    <location>
        <position position="187"/>
    </location>
</feature>
<protein>
    <submittedName>
        <fullName evidence="4">Acetylesterase</fullName>
    </submittedName>
</protein>
<dbReference type="RefSeq" id="WP_068769183.1">
    <property type="nucleotide sequence ID" value="NZ_CP109796.1"/>
</dbReference>
<dbReference type="GO" id="GO:0052689">
    <property type="term" value="F:carboxylic ester hydrolase activity"/>
    <property type="evidence" value="ECO:0007669"/>
    <property type="project" value="TreeGrafter"/>
</dbReference>
<comment type="caution">
    <text evidence="4">The sequence shown here is derived from an EMBL/GenBank/DDBJ whole genome shotgun (WGS) entry which is preliminary data.</text>
</comment>
<evidence type="ECO:0000313" key="4">
    <source>
        <dbReference type="EMBL" id="OAM91053.1"/>
    </source>
</evidence>
<evidence type="ECO:0000313" key="5">
    <source>
        <dbReference type="Proteomes" id="UP000078486"/>
    </source>
</evidence>
<dbReference type="PANTHER" id="PTHR40111:SF1">
    <property type="entry name" value="CEPHALOSPORIN-C DEACETYLASE"/>
    <property type="match status" value="1"/>
</dbReference>